<evidence type="ECO:0000313" key="3">
    <source>
        <dbReference type="Proteomes" id="UP000092884"/>
    </source>
</evidence>
<dbReference type="InterPro" id="IPR011704">
    <property type="entry name" value="ATPase_dyneun-rel_AAA"/>
</dbReference>
<dbReference type="SMART" id="SM00382">
    <property type="entry name" value="AAA"/>
    <property type="match status" value="1"/>
</dbReference>
<evidence type="ECO:0000259" key="1">
    <source>
        <dbReference type="SMART" id="SM00382"/>
    </source>
</evidence>
<keyword evidence="3" id="KW-1185">Reference proteome</keyword>
<dbReference type="Proteomes" id="UP000092884">
    <property type="component" value="Chromosome"/>
</dbReference>
<dbReference type="Gene3D" id="3.40.50.300">
    <property type="entry name" value="P-loop containing nucleotide triphosphate hydrolases"/>
    <property type="match status" value="1"/>
</dbReference>
<organism evidence="2 3">
    <name type="scientific">Helicobacter enhydrae</name>
    <dbReference type="NCBI Taxonomy" id="222136"/>
    <lineage>
        <taxon>Bacteria</taxon>
        <taxon>Pseudomonadati</taxon>
        <taxon>Campylobacterota</taxon>
        <taxon>Epsilonproteobacteria</taxon>
        <taxon>Campylobacterales</taxon>
        <taxon>Helicobacteraceae</taxon>
        <taxon>Helicobacter</taxon>
    </lineage>
</organism>
<dbReference type="InterPro" id="IPR027417">
    <property type="entry name" value="P-loop_NTPase"/>
</dbReference>
<dbReference type="KEGG" id="het:BBW65_03640"/>
<dbReference type="Pfam" id="PF07728">
    <property type="entry name" value="AAA_5"/>
    <property type="match status" value="1"/>
</dbReference>
<dbReference type="PANTHER" id="PTHR37291:SF1">
    <property type="entry name" value="TYPE IV METHYL-DIRECTED RESTRICTION ENZYME ECOKMCRB SUBUNIT"/>
    <property type="match status" value="1"/>
</dbReference>
<gene>
    <name evidence="2" type="ORF">BBW65_03640</name>
</gene>
<evidence type="ECO:0000313" key="2">
    <source>
        <dbReference type="EMBL" id="ANV97945.1"/>
    </source>
</evidence>
<dbReference type="SUPFAM" id="SSF52540">
    <property type="entry name" value="P-loop containing nucleoside triphosphate hydrolases"/>
    <property type="match status" value="1"/>
</dbReference>
<dbReference type="GO" id="GO:0005524">
    <property type="term" value="F:ATP binding"/>
    <property type="evidence" value="ECO:0007669"/>
    <property type="project" value="InterPro"/>
</dbReference>
<dbReference type="GO" id="GO:0016887">
    <property type="term" value="F:ATP hydrolysis activity"/>
    <property type="evidence" value="ECO:0007669"/>
    <property type="project" value="InterPro"/>
</dbReference>
<protein>
    <recommendedName>
        <fullName evidence="1">AAA+ ATPase domain-containing protein</fullName>
    </recommendedName>
</protein>
<dbReference type="AlphaFoldDB" id="A0A1B1U5I0"/>
<feature type="domain" description="AAA+ ATPase" evidence="1">
    <location>
        <begin position="375"/>
        <end position="569"/>
    </location>
</feature>
<reference evidence="3" key="1">
    <citation type="submission" date="2016-07" db="EMBL/GenBank/DDBJ databases">
        <authorList>
            <person name="Florea S."/>
            <person name="Webb J.S."/>
            <person name="Jaromczyk J."/>
            <person name="Schardl C.L."/>
        </authorList>
    </citation>
    <scope>NUCLEOTIDE SEQUENCE [LARGE SCALE GENOMIC DNA]</scope>
    <source>
        <strain evidence="3">MIT 01-6242</strain>
    </source>
</reference>
<proteinExistence type="predicted"/>
<dbReference type="InterPro" id="IPR003593">
    <property type="entry name" value="AAA+_ATPase"/>
</dbReference>
<name>A0A1B1U5I0_9HELI</name>
<accession>A0A1B1U5I0</accession>
<dbReference type="PANTHER" id="PTHR37291">
    <property type="entry name" value="5-METHYLCYTOSINE-SPECIFIC RESTRICTION ENZYME B"/>
    <property type="match status" value="1"/>
</dbReference>
<dbReference type="InterPro" id="IPR052934">
    <property type="entry name" value="Methyl-DNA_Rec/Restrict_Enz"/>
</dbReference>
<dbReference type="RefSeq" id="WP_066339850.1">
    <property type="nucleotide sequence ID" value="NZ_CP016503.1"/>
</dbReference>
<dbReference type="REBASE" id="155736">
    <property type="entry name" value="Hsp6242McrBCP"/>
</dbReference>
<dbReference type="EMBL" id="CP016503">
    <property type="protein sequence ID" value="ANV97945.1"/>
    <property type="molecule type" value="Genomic_DNA"/>
</dbReference>
<sequence length="720" mass="83647">MEFSKQQREIFQGCLKEFVRQVDQCVGKYESKVTKAIQKAEEAIKEKSDKVLRDLNYICHPRFGSGNLSKNPSISFYRQDLFGATKVNGEKPSLQMGVYIWFGYLHKEGTYCLKFAFPEADINNSRCKAVNQMEQEGILEESGGYIFKWEELKLDEITDRFLELADYFNKFLAEGFEAEFLSNEEAKKQILDFRKKWSKERIEKMGWEDYNNKNGTSFFAELENLKGIQAQTKQSSAIDPNGDSDKNKEKFEKIKKCLLQIIDKGATDDKEIEMPDELGSNPNTKNYFPWKIAFIYQNFDSPSVCPFFTKNYLEDIARKMNVQGSDCKDLHRNIITQANLENLDDLLSFYQDNKDIQNKEEKTKNTQNKEQAMKQPLNQILYGPPGTGKTYHTINRALKILGVKTSSREEAKEEFDKYCENGQIEFVTFHQSYGYEEFVEGIKPKLIEAVSNSIESNAMEYEIKNGIFKEICKRALENYQDSFVLIIDEINRGNISKIFGELITLIEPSKRIGESEALRVQLPYSQESFGVPSNLYIIGTMNTADRSITTLDTALRRRFEFVEMMPQPDKLKDIKINDDKGNDTGIKLDEMLTKMNQRIEFLLDREKTIGHTFLLEVKTLNELKNVFQNKIIPLLQEYFYNDYAFIYAVLNGNKMIEKVKDEERLKIINCNGFQNLEINIEDKAIYSIASFEKPLWNDSQNYINIYNTQKTDETSNLPDH</sequence>
<dbReference type="STRING" id="222136.BBW65_03640"/>